<dbReference type="AlphaFoldDB" id="A0A974C305"/>
<dbReference type="Proteomes" id="UP000694892">
    <property type="component" value="Chromosome 8S"/>
</dbReference>
<protein>
    <submittedName>
        <fullName evidence="2">Uncharacterized protein</fullName>
    </submittedName>
</protein>
<keyword evidence="1" id="KW-0812">Transmembrane</keyword>
<feature type="transmembrane region" description="Helical" evidence="1">
    <location>
        <begin position="101"/>
        <end position="122"/>
    </location>
</feature>
<gene>
    <name evidence="2" type="ORF">XELAEV_18041904mg</name>
</gene>
<evidence type="ECO:0000313" key="2">
    <source>
        <dbReference type="EMBL" id="OCT65668.1"/>
    </source>
</evidence>
<proteinExistence type="predicted"/>
<dbReference type="EMBL" id="CM004481">
    <property type="protein sequence ID" value="OCT65668.1"/>
    <property type="molecule type" value="Genomic_DNA"/>
</dbReference>
<accession>A0A974C305</accession>
<sequence>MLALLTRELVAPPTITKLKTGDTSFTTDAVEIQHTMVGFYTDLYRSGLDPGGGGGGSRFNQFHPTINLTLYHSYSHINFLDSTIYIKKELYKHPYTKNQQVVLHILCGTVFILITTTTELFTTKNKHLHSLRKTFVNQGYHPQVIDDQILRPTQIPRDTFLD</sequence>
<keyword evidence="1" id="KW-0472">Membrane</keyword>
<keyword evidence="1" id="KW-1133">Transmembrane helix</keyword>
<reference evidence="3" key="1">
    <citation type="journal article" date="2016" name="Nature">
        <title>Genome evolution in the allotetraploid frog Xenopus laevis.</title>
        <authorList>
            <person name="Session A.M."/>
            <person name="Uno Y."/>
            <person name="Kwon T."/>
            <person name="Chapman J.A."/>
            <person name="Toyoda A."/>
            <person name="Takahashi S."/>
            <person name="Fukui A."/>
            <person name="Hikosaka A."/>
            <person name="Suzuki A."/>
            <person name="Kondo M."/>
            <person name="van Heeringen S.J."/>
            <person name="Quigley I."/>
            <person name="Heinz S."/>
            <person name="Ogino H."/>
            <person name="Ochi H."/>
            <person name="Hellsten U."/>
            <person name="Lyons J.B."/>
            <person name="Simakov O."/>
            <person name="Putnam N."/>
            <person name="Stites J."/>
            <person name="Kuroki Y."/>
            <person name="Tanaka T."/>
            <person name="Michiue T."/>
            <person name="Watanabe M."/>
            <person name="Bogdanovic O."/>
            <person name="Lister R."/>
            <person name="Georgiou G."/>
            <person name="Paranjpe S.S."/>
            <person name="van Kruijsbergen I."/>
            <person name="Shu S."/>
            <person name="Carlson J."/>
            <person name="Kinoshita T."/>
            <person name="Ohta Y."/>
            <person name="Mawaribuchi S."/>
            <person name="Jenkins J."/>
            <person name="Grimwood J."/>
            <person name="Schmutz J."/>
            <person name="Mitros T."/>
            <person name="Mozaffari S.V."/>
            <person name="Suzuki Y."/>
            <person name="Haramoto Y."/>
            <person name="Yamamoto T.S."/>
            <person name="Takagi C."/>
            <person name="Heald R."/>
            <person name="Miller K."/>
            <person name="Haudenschild C."/>
            <person name="Kitzman J."/>
            <person name="Nakayama T."/>
            <person name="Izutsu Y."/>
            <person name="Robert J."/>
            <person name="Fortriede J."/>
            <person name="Burns K."/>
            <person name="Lotay V."/>
            <person name="Karimi K."/>
            <person name="Yasuoka Y."/>
            <person name="Dichmann D.S."/>
            <person name="Flajnik M.F."/>
            <person name="Houston D.W."/>
            <person name="Shendure J."/>
            <person name="DuPasquier L."/>
            <person name="Vize P.D."/>
            <person name="Zorn A.M."/>
            <person name="Ito M."/>
            <person name="Marcotte E.M."/>
            <person name="Wallingford J.B."/>
            <person name="Ito Y."/>
            <person name="Asashima M."/>
            <person name="Ueno N."/>
            <person name="Matsuda Y."/>
            <person name="Veenstra G.J."/>
            <person name="Fujiyama A."/>
            <person name="Harland R.M."/>
            <person name="Taira M."/>
            <person name="Rokhsar D.S."/>
        </authorList>
    </citation>
    <scope>NUCLEOTIDE SEQUENCE [LARGE SCALE GENOMIC DNA]</scope>
    <source>
        <strain evidence="3">J</strain>
    </source>
</reference>
<evidence type="ECO:0000256" key="1">
    <source>
        <dbReference type="SAM" id="Phobius"/>
    </source>
</evidence>
<organism evidence="2 3">
    <name type="scientific">Xenopus laevis</name>
    <name type="common">African clawed frog</name>
    <dbReference type="NCBI Taxonomy" id="8355"/>
    <lineage>
        <taxon>Eukaryota</taxon>
        <taxon>Metazoa</taxon>
        <taxon>Chordata</taxon>
        <taxon>Craniata</taxon>
        <taxon>Vertebrata</taxon>
        <taxon>Euteleostomi</taxon>
        <taxon>Amphibia</taxon>
        <taxon>Batrachia</taxon>
        <taxon>Anura</taxon>
        <taxon>Pipoidea</taxon>
        <taxon>Pipidae</taxon>
        <taxon>Xenopodinae</taxon>
        <taxon>Xenopus</taxon>
        <taxon>Xenopus</taxon>
    </lineage>
</organism>
<evidence type="ECO:0000313" key="3">
    <source>
        <dbReference type="Proteomes" id="UP000694892"/>
    </source>
</evidence>
<name>A0A974C305_XENLA</name>